<dbReference type="EMBL" id="CAJNOO010016875">
    <property type="protein sequence ID" value="CAF1523001.1"/>
    <property type="molecule type" value="Genomic_DNA"/>
</dbReference>
<proteinExistence type="predicted"/>
<evidence type="ECO:0000313" key="2">
    <source>
        <dbReference type="Proteomes" id="UP000663882"/>
    </source>
</evidence>
<dbReference type="Proteomes" id="UP000663882">
    <property type="component" value="Unassembled WGS sequence"/>
</dbReference>
<reference evidence="1" key="1">
    <citation type="submission" date="2021-02" db="EMBL/GenBank/DDBJ databases">
        <authorList>
            <person name="Nowell W R."/>
        </authorList>
    </citation>
    <scope>NUCLEOTIDE SEQUENCE</scope>
</reference>
<feature type="non-terminal residue" evidence="1">
    <location>
        <position position="1"/>
    </location>
</feature>
<evidence type="ECO:0000313" key="1">
    <source>
        <dbReference type="EMBL" id="CAF1523001.1"/>
    </source>
</evidence>
<gene>
    <name evidence="1" type="ORF">RFH988_LOCUS39338</name>
</gene>
<dbReference type="AlphaFoldDB" id="A0A815V4E0"/>
<name>A0A815V4E0_9BILA</name>
<organism evidence="1 2">
    <name type="scientific">Rotaria sordida</name>
    <dbReference type="NCBI Taxonomy" id="392033"/>
    <lineage>
        <taxon>Eukaryota</taxon>
        <taxon>Metazoa</taxon>
        <taxon>Spiralia</taxon>
        <taxon>Gnathifera</taxon>
        <taxon>Rotifera</taxon>
        <taxon>Eurotatoria</taxon>
        <taxon>Bdelloidea</taxon>
        <taxon>Philodinida</taxon>
        <taxon>Philodinidae</taxon>
        <taxon>Rotaria</taxon>
    </lineage>
</organism>
<comment type="caution">
    <text evidence="1">The sequence shown here is derived from an EMBL/GenBank/DDBJ whole genome shotgun (WGS) entry which is preliminary data.</text>
</comment>
<protein>
    <submittedName>
        <fullName evidence="1">Uncharacterized protein</fullName>
    </submittedName>
</protein>
<accession>A0A815V4E0</accession>
<sequence length="27" mass="2768">GLIPATLVGAIDGDLQKTIQRSSTTLV</sequence>